<dbReference type="Proteomes" id="UP000789570">
    <property type="component" value="Unassembled WGS sequence"/>
</dbReference>
<protein>
    <submittedName>
        <fullName evidence="1">3139_t:CDS:1</fullName>
    </submittedName>
</protein>
<reference evidence="1" key="1">
    <citation type="submission" date="2021-06" db="EMBL/GenBank/DDBJ databases">
        <authorList>
            <person name="Kallberg Y."/>
            <person name="Tangrot J."/>
            <person name="Rosling A."/>
        </authorList>
    </citation>
    <scope>NUCLEOTIDE SEQUENCE</scope>
    <source>
        <strain evidence="1">UK204</strain>
    </source>
</reference>
<dbReference type="AlphaFoldDB" id="A0A9N9JBQ2"/>
<keyword evidence="2" id="KW-1185">Reference proteome</keyword>
<dbReference type="OrthoDB" id="2418801at2759"/>
<evidence type="ECO:0000313" key="2">
    <source>
        <dbReference type="Proteomes" id="UP000789570"/>
    </source>
</evidence>
<feature type="non-terminal residue" evidence="1">
    <location>
        <position position="68"/>
    </location>
</feature>
<name>A0A9N9JBQ2_9GLOM</name>
<proteinExistence type="predicted"/>
<comment type="caution">
    <text evidence="1">The sequence shown here is derived from an EMBL/GenBank/DDBJ whole genome shotgun (WGS) entry which is preliminary data.</text>
</comment>
<gene>
    <name evidence="1" type="ORF">FCALED_LOCUS17659</name>
</gene>
<sequence length="68" mass="7973">HFSKSSHLDFLKFLKAIVRSQIIIENNLKALGFIEQKTPKEDVFKEEDLISEILTIARTFRNQQLLKT</sequence>
<dbReference type="EMBL" id="CAJVPQ010028459">
    <property type="protein sequence ID" value="CAG8773085.1"/>
    <property type="molecule type" value="Genomic_DNA"/>
</dbReference>
<evidence type="ECO:0000313" key="1">
    <source>
        <dbReference type="EMBL" id="CAG8773085.1"/>
    </source>
</evidence>
<accession>A0A9N9JBQ2</accession>
<organism evidence="1 2">
    <name type="scientific">Funneliformis caledonium</name>
    <dbReference type="NCBI Taxonomy" id="1117310"/>
    <lineage>
        <taxon>Eukaryota</taxon>
        <taxon>Fungi</taxon>
        <taxon>Fungi incertae sedis</taxon>
        <taxon>Mucoromycota</taxon>
        <taxon>Glomeromycotina</taxon>
        <taxon>Glomeromycetes</taxon>
        <taxon>Glomerales</taxon>
        <taxon>Glomeraceae</taxon>
        <taxon>Funneliformis</taxon>
    </lineage>
</organism>